<name>A0A6J4V3A4_9BACT</name>
<dbReference type="EMBL" id="CADCWH010000323">
    <property type="protein sequence ID" value="CAA9565597.1"/>
    <property type="molecule type" value="Genomic_DNA"/>
</dbReference>
<gene>
    <name evidence="1" type="ORF">AVDCRST_MAG70-2012</name>
</gene>
<accession>A0A6J4V3A4</accession>
<dbReference type="Pfam" id="PF13242">
    <property type="entry name" value="Hydrolase_like"/>
    <property type="match status" value="1"/>
</dbReference>
<proteinExistence type="predicted"/>
<protein>
    <submittedName>
        <fullName evidence="1">Phosphoglycolate phosphatase</fullName>
    </submittedName>
</protein>
<dbReference type="SUPFAM" id="SSF56784">
    <property type="entry name" value="HAD-like"/>
    <property type="match status" value="1"/>
</dbReference>
<dbReference type="Gene3D" id="3.40.50.1000">
    <property type="entry name" value="HAD superfamily/HAD-like"/>
    <property type="match status" value="2"/>
</dbReference>
<evidence type="ECO:0000313" key="1">
    <source>
        <dbReference type="EMBL" id="CAA9565597.1"/>
    </source>
</evidence>
<dbReference type="InterPro" id="IPR023214">
    <property type="entry name" value="HAD_sf"/>
</dbReference>
<organism evidence="1">
    <name type="scientific">uncultured Thermomicrobiales bacterium</name>
    <dbReference type="NCBI Taxonomy" id="1645740"/>
    <lineage>
        <taxon>Bacteria</taxon>
        <taxon>Pseudomonadati</taxon>
        <taxon>Thermomicrobiota</taxon>
        <taxon>Thermomicrobia</taxon>
        <taxon>Thermomicrobiales</taxon>
        <taxon>environmental samples</taxon>
    </lineage>
</organism>
<dbReference type="GO" id="GO:0005737">
    <property type="term" value="C:cytoplasm"/>
    <property type="evidence" value="ECO:0007669"/>
    <property type="project" value="TreeGrafter"/>
</dbReference>
<dbReference type="InterPro" id="IPR006357">
    <property type="entry name" value="HAD-SF_hydro_IIA"/>
</dbReference>
<dbReference type="AlphaFoldDB" id="A0A6J4V3A4"/>
<dbReference type="NCBIfam" id="TIGR01460">
    <property type="entry name" value="HAD-SF-IIA"/>
    <property type="match status" value="1"/>
</dbReference>
<dbReference type="PANTHER" id="PTHR19288">
    <property type="entry name" value="4-NITROPHENYLPHOSPHATASE-RELATED"/>
    <property type="match status" value="1"/>
</dbReference>
<reference evidence="1" key="1">
    <citation type="submission" date="2020-02" db="EMBL/GenBank/DDBJ databases">
        <authorList>
            <person name="Meier V. D."/>
        </authorList>
    </citation>
    <scope>NUCLEOTIDE SEQUENCE</scope>
    <source>
        <strain evidence="1">AVDCRST_MAG70</strain>
    </source>
</reference>
<dbReference type="Pfam" id="PF13344">
    <property type="entry name" value="Hydrolase_6"/>
    <property type="match status" value="1"/>
</dbReference>
<dbReference type="InterPro" id="IPR036412">
    <property type="entry name" value="HAD-like_sf"/>
</dbReference>
<sequence length="304" mass="32997">MSVAPNGDPHEKGHASVVFERSPETSSPAGGPDRLFAGYIFDLDGTVYLGDQLLPGSRRLFERLSSLGREVLFLSNNPTRSPEDYAAKLTRLGIPTSAEQVLNTVTTMTSWLVRHHPDATVFPISEEPLKRSLATAGIRMSEDPTQIDFVIASYDRAFDYRKLQIAFDAIRTHGRARLITTNPDRFCPLPGGQGEPDSAAIIGAVEGCTGVRCEQNTGKPDPYMLDAALERLGLTVAECVMVGDRLGTDIRMAIDGGMRSALVLTGDTTLETLQASPPDDHPTWVIERIDHVLPLVIRTGGDDA</sequence>
<dbReference type="PANTHER" id="PTHR19288:SF46">
    <property type="entry name" value="HALOACID DEHALOGENASE-LIKE HYDROLASE DOMAIN-CONTAINING PROTEIN 2"/>
    <property type="match status" value="1"/>
</dbReference>
<dbReference type="GO" id="GO:0016791">
    <property type="term" value="F:phosphatase activity"/>
    <property type="evidence" value="ECO:0007669"/>
    <property type="project" value="TreeGrafter"/>
</dbReference>